<protein>
    <submittedName>
        <fullName evidence="1">Uncharacterized protein</fullName>
    </submittedName>
</protein>
<gene>
    <name evidence="1" type="ORF">B1L04_10080</name>
</gene>
<name>A0A1V4BY46_MICAE</name>
<dbReference type="AlphaFoldDB" id="A0A1V4BY46"/>
<dbReference type="EMBL" id="MVGR01000003">
    <property type="protein sequence ID" value="OPF19602.1"/>
    <property type="molecule type" value="Genomic_DNA"/>
</dbReference>
<organism evidence="1 2">
    <name type="scientific">Microcystis aeruginosa KW</name>
    <dbReference type="NCBI Taxonomy" id="1960155"/>
    <lineage>
        <taxon>Bacteria</taxon>
        <taxon>Bacillati</taxon>
        <taxon>Cyanobacteriota</taxon>
        <taxon>Cyanophyceae</taxon>
        <taxon>Oscillatoriophycideae</taxon>
        <taxon>Chroococcales</taxon>
        <taxon>Microcystaceae</taxon>
        <taxon>Microcystis</taxon>
    </lineage>
</organism>
<sequence length="76" mass="8761">MDSMAEAYHAGRDNQHGVSDKICSKKIDINIMVATIAFWNGINKSMCLCRFMADLPKNIEGHIKRQVEAGRRWFYQ</sequence>
<accession>A0A1V4BY46</accession>
<evidence type="ECO:0000313" key="2">
    <source>
        <dbReference type="Proteomes" id="UP000189835"/>
    </source>
</evidence>
<comment type="caution">
    <text evidence="1">The sequence shown here is derived from an EMBL/GenBank/DDBJ whole genome shotgun (WGS) entry which is preliminary data.</text>
</comment>
<evidence type="ECO:0000313" key="1">
    <source>
        <dbReference type="EMBL" id="OPF19602.1"/>
    </source>
</evidence>
<dbReference type="Proteomes" id="UP000189835">
    <property type="component" value="Unassembled WGS sequence"/>
</dbReference>
<proteinExistence type="predicted"/>
<dbReference type="InterPro" id="IPR027417">
    <property type="entry name" value="P-loop_NTPase"/>
</dbReference>
<reference evidence="1 2" key="1">
    <citation type="submission" date="2017-02" db="EMBL/GenBank/DDBJ databases">
        <title>Genome sequence of Microcystis aeruginosa KW.</title>
        <authorList>
            <person name="Oh H.-M."/>
            <person name="Ahn C.-Y."/>
            <person name="Jeong H."/>
            <person name="Srivastava A."/>
            <person name="Lee H.-G."/>
            <person name="Kang S.-R."/>
        </authorList>
    </citation>
    <scope>NUCLEOTIDE SEQUENCE [LARGE SCALE GENOMIC DNA]</scope>
    <source>
        <strain evidence="1 2">KW</strain>
    </source>
</reference>
<dbReference type="Gene3D" id="3.40.50.300">
    <property type="entry name" value="P-loop containing nucleotide triphosphate hydrolases"/>
    <property type="match status" value="1"/>
</dbReference>